<dbReference type="InterPro" id="IPR004090">
    <property type="entry name" value="Chemotax_Me-accpt_rcpt"/>
</dbReference>
<feature type="transmembrane region" description="Helical" evidence="4">
    <location>
        <begin position="183"/>
        <end position="201"/>
    </location>
</feature>
<dbReference type="SUPFAM" id="SSF58104">
    <property type="entry name" value="Methyl-accepting chemotaxis protein (MCP) signaling domain"/>
    <property type="match status" value="1"/>
</dbReference>
<keyword evidence="1" id="KW-0145">Chemotaxis</keyword>
<evidence type="ECO:0000256" key="1">
    <source>
        <dbReference type="ARBA" id="ARBA00022500"/>
    </source>
</evidence>
<dbReference type="PANTHER" id="PTHR43531">
    <property type="entry name" value="PROTEIN ICFG"/>
    <property type="match status" value="1"/>
</dbReference>
<feature type="domain" description="Methyl-accepting transducer" evidence="5">
    <location>
        <begin position="261"/>
        <end position="476"/>
    </location>
</feature>
<evidence type="ECO:0000259" key="6">
    <source>
        <dbReference type="PROSITE" id="PS50885"/>
    </source>
</evidence>
<dbReference type="PROSITE" id="PS50885">
    <property type="entry name" value="HAMP"/>
    <property type="match status" value="1"/>
</dbReference>
<dbReference type="SMART" id="SM00304">
    <property type="entry name" value="HAMP"/>
    <property type="match status" value="1"/>
</dbReference>
<dbReference type="EMBL" id="LNQR01000057">
    <property type="protein sequence ID" value="KWT86093.1"/>
    <property type="molecule type" value="Genomic_DNA"/>
</dbReference>
<dbReference type="InterPro" id="IPR004089">
    <property type="entry name" value="MCPsignal_dom"/>
</dbReference>
<reference evidence="7 8" key="1">
    <citation type="submission" date="2015-11" db="EMBL/GenBank/DDBJ databases">
        <authorList>
            <person name="Lin W."/>
        </authorList>
    </citation>
    <scope>NUCLEOTIDE SEQUENCE [LARGE SCALE GENOMIC DNA]</scope>
    <source>
        <strain evidence="7 8">HCH-1</strain>
    </source>
</reference>
<comment type="similarity">
    <text evidence="2">Belongs to the methyl-accepting chemotaxis (MCP) protein family.</text>
</comment>
<dbReference type="CDD" id="cd06225">
    <property type="entry name" value="HAMP"/>
    <property type="match status" value="1"/>
</dbReference>
<keyword evidence="4" id="KW-0812">Transmembrane</keyword>
<feature type="domain" description="HAMP" evidence="6">
    <location>
        <begin position="204"/>
        <end position="256"/>
    </location>
</feature>
<keyword evidence="4" id="KW-0472">Membrane</keyword>
<dbReference type="PRINTS" id="PR00260">
    <property type="entry name" value="CHEMTRNSDUCR"/>
</dbReference>
<keyword evidence="3" id="KW-0807">Transducer</keyword>
<dbReference type="InterPro" id="IPR051310">
    <property type="entry name" value="MCP_chemotaxis"/>
</dbReference>
<evidence type="ECO:0000313" key="7">
    <source>
        <dbReference type="EMBL" id="KWT86093.1"/>
    </source>
</evidence>
<evidence type="ECO:0000256" key="4">
    <source>
        <dbReference type="SAM" id="Phobius"/>
    </source>
</evidence>
<evidence type="ECO:0000313" key="8">
    <source>
        <dbReference type="Proteomes" id="UP000060487"/>
    </source>
</evidence>
<name>A0ABR5SFJ8_9BACT</name>
<evidence type="ECO:0000256" key="3">
    <source>
        <dbReference type="PROSITE-ProRule" id="PRU00284"/>
    </source>
</evidence>
<dbReference type="PANTHER" id="PTHR43531:SF11">
    <property type="entry name" value="METHYL-ACCEPTING CHEMOTAXIS PROTEIN 3"/>
    <property type="match status" value="1"/>
</dbReference>
<dbReference type="PROSITE" id="PS50111">
    <property type="entry name" value="CHEMOTAXIS_TRANSDUC_2"/>
    <property type="match status" value="1"/>
</dbReference>
<dbReference type="Pfam" id="PF00672">
    <property type="entry name" value="HAMP"/>
    <property type="match status" value="1"/>
</dbReference>
<dbReference type="Pfam" id="PF00015">
    <property type="entry name" value="MCPsignal"/>
    <property type="match status" value="1"/>
</dbReference>
<gene>
    <name evidence="7" type="ORF">ASN18_1580</name>
</gene>
<organism evidence="7 8">
    <name type="scientific">Candidatus Magnetominusculus xianensis</name>
    <dbReference type="NCBI Taxonomy" id="1748249"/>
    <lineage>
        <taxon>Bacteria</taxon>
        <taxon>Pseudomonadati</taxon>
        <taxon>Nitrospirota</taxon>
        <taxon>Nitrospiria</taxon>
        <taxon>Nitrospirales</taxon>
        <taxon>Nitrospiraceae</taxon>
        <taxon>Candidatus Magnetominusculus</taxon>
    </lineage>
</organism>
<dbReference type="Gene3D" id="1.10.287.950">
    <property type="entry name" value="Methyl-accepting chemotaxis protein"/>
    <property type="match status" value="1"/>
</dbReference>
<comment type="caution">
    <text evidence="7">The sequence shown here is derived from an EMBL/GenBank/DDBJ whole genome shotgun (WGS) entry which is preliminary data.</text>
</comment>
<sequence length="510" mass="55871">MKLTLGKKLFGSYGLIVALLLGFSYYVVSIMFEFRDDLKYHIKLQENVNVAKTLQLKVANVWQFFTDASLTKDKKPIMDEAKPNFEDAMHSITKLRELNKEKPETLKLLDGIDENIKSMWTVGNRMFEAYAEDWDKGNVIMDDYDKVCDELIKSVEILVGETDILSKNSSDEIFNMVQKAVEVTLVVALTSVILSVIMGYLTSVAIRRPLKEAIEVTNLMTEGDLKRRLPVSVNDEIGQMKTVINILADKLCGFVESVKTVAFSISDVSKVLKSGAGTLAAGASGQAASSGKIASLIDEISSSIQQNSDDSSHIEKLTKEATTDAIGSGGVVKKTTDAMREIATKITIIEEIARQTNLLALNAAIEAARAGEHGKGFAVVASEVRKLAERSQHAAADINKLSFYSVSVAEEAGRMLAKLVPDIKKTAELIDKMNVSERGLLQRTGQITSSVHQQDSIIQRNAAELEEIASTSDELLVMSDKLLDAIGFGRCKEESDEKRKCDTMAQIAAT</sequence>
<evidence type="ECO:0000256" key="2">
    <source>
        <dbReference type="ARBA" id="ARBA00029447"/>
    </source>
</evidence>
<dbReference type="RefSeq" id="WP_085052197.1">
    <property type="nucleotide sequence ID" value="NZ_LNQR01000057.1"/>
</dbReference>
<accession>A0ABR5SFJ8</accession>
<proteinExistence type="inferred from homology"/>
<protein>
    <submittedName>
        <fullName evidence="7">Chemotaxis protein</fullName>
    </submittedName>
</protein>
<evidence type="ECO:0000259" key="5">
    <source>
        <dbReference type="PROSITE" id="PS50111"/>
    </source>
</evidence>
<dbReference type="InterPro" id="IPR003660">
    <property type="entry name" value="HAMP_dom"/>
</dbReference>
<keyword evidence="4" id="KW-1133">Transmembrane helix</keyword>
<dbReference type="Proteomes" id="UP000060487">
    <property type="component" value="Unassembled WGS sequence"/>
</dbReference>
<keyword evidence="8" id="KW-1185">Reference proteome</keyword>
<dbReference type="SMART" id="SM00283">
    <property type="entry name" value="MA"/>
    <property type="match status" value="1"/>
</dbReference>
<feature type="transmembrane region" description="Helical" evidence="4">
    <location>
        <begin position="12"/>
        <end position="34"/>
    </location>
</feature>
<dbReference type="Gene3D" id="6.10.340.10">
    <property type="match status" value="1"/>
</dbReference>